<reference evidence="2 3" key="1">
    <citation type="journal article" date="2014" name="PLoS Genet.">
        <title>Analysis of the Phlebiopsis gigantea genome, transcriptome and secretome provides insight into its pioneer colonization strategies of wood.</title>
        <authorList>
            <person name="Hori C."/>
            <person name="Ishida T."/>
            <person name="Igarashi K."/>
            <person name="Samejima M."/>
            <person name="Suzuki H."/>
            <person name="Master E."/>
            <person name="Ferreira P."/>
            <person name="Ruiz-Duenas F.J."/>
            <person name="Held B."/>
            <person name="Canessa P."/>
            <person name="Larrondo L.F."/>
            <person name="Schmoll M."/>
            <person name="Druzhinina I.S."/>
            <person name="Kubicek C.P."/>
            <person name="Gaskell J.A."/>
            <person name="Kersten P."/>
            <person name="St John F."/>
            <person name="Glasner J."/>
            <person name="Sabat G."/>
            <person name="Splinter BonDurant S."/>
            <person name="Syed K."/>
            <person name="Yadav J."/>
            <person name="Mgbeahuruike A.C."/>
            <person name="Kovalchuk A."/>
            <person name="Asiegbu F.O."/>
            <person name="Lackner G."/>
            <person name="Hoffmeister D."/>
            <person name="Rencoret J."/>
            <person name="Gutierrez A."/>
            <person name="Sun H."/>
            <person name="Lindquist E."/>
            <person name="Barry K."/>
            <person name="Riley R."/>
            <person name="Grigoriev I.V."/>
            <person name="Henrissat B."/>
            <person name="Kues U."/>
            <person name="Berka R.M."/>
            <person name="Martinez A.T."/>
            <person name="Covert S.F."/>
            <person name="Blanchette R.A."/>
            <person name="Cullen D."/>
        </authorList>
    </citation>
    <scope>NUCLEOTIDE SEQUENCE [LARGE SCALE GENOMIC DNA]</scope>
    <source>
        <strain evidence="2 3">11061_1 CR5-6</strain>
    </source>
</reference>
<proteinExistence type="predicted"/>
<gene>
    <name evidence="2" type="ORF">PHLGIDRAFT_420672</name>
</gene>
<sequence length="133" mass="14242">MSTYTSSAGMVGLVFLLLKPVLQNSKSCCPAIHLSCCHCASTLHYFHYPHANYSTIYISIVAFHALPSPRLTTKEVIFPCGKTSIMALDALAYSVPTKADRIDVTVSCCNAARPSAPSYQHASTTNLLASTVG</sequence>
<dbReference type="EMBL" id="KN840497">
    <property type="protein sequence ID" value="KIP07432.1"/>
    <property type="molecule type" value="Genomic_DNA"/>
</dbReference>
<keyword evidence="3" id="KW-1185">Reference proteome</keyword>
<feature type="chain" id="PRO_5002169694" evidence="1">
    <location>
        <begin position="24"/>
        <end position="133"/>
    </location>
</feature>
<accession>A0A0C3S8I0</accession>
<evidence type="ECO:0000256" key="1">
    <source>
        <dbReference type="SAM" id="SignalP"/>
    </source>
</evidence>
<name>A0A0C3S8I0_PHLG1</name>
<organism evidence="2 3">
    <name type="scientific">Phlebiopsis gigantea (strain 11061_1 CR5-6)</name>
    <name type="common">White-rot fungus</name>
    <name type="synonym">Peniophora gigantea</name>
    <dbReference type="NCBI Taxonomy" id="745531"/>
    <lineage>
        <taxon>Eukaryota</taxon>
        <taxon>Fungi</taxon>
        <taxon>Dikarya</taxon>
        <taxon>Basidiomycota</taxon>
        <taxon>Agaricomycotina</taxon>
        <taxon>Agaricomycetes</taxon>
        <taxon>Polyporales</taxon>
        <taxon>Phanerochaetaceae</taxon>
        <taxon>Phlebiopsis</taxon>
    </lineage>
</organism>
<keyword evidence="1" id="KW-0732">Signal</keyword>
<feature type="signal peptide" evidence="1">
    <location>
        <begin position="1"/>
        <end position="23"/>
    </location>
</feature>
<evidence type="ECO:0000313" key="3">
    <source>
        <dbReference type="Proteomes" id="UP000053257"/>
    </source>
</evidence>
<dbReference type="AlphaFoldDB" id="A0A0C3S8I0"/>
<evidence type="ECO:0000313" key="2">
    <source>
        <dbReference type="EMBL" id="KIP07432.1"/>
    </source>
</evidence>
<dbReference type="HOGENOM" id="CLU_1907441_0_0_1"/>
<protein>
    <submittedName>
        <fullName evidence="2">Uncharacterized protein</fullName>
    </submittedName>
</protein>
<dbReference type="Proteomes" id="UP000053257">
    <property type="component" value="Unassembled WGS sequence"/>
</dbReference>